<reference evidence="1 2" key="1">
    <citation type="submission" date="2023-10" db="EMBL/GenBank/DDBJ databases">
        <title>Genomes of two closely related lineages of the louse Polyplax serrata with different host specificities.</title>
        <authorList>
            <person name="Martinu J."/>
            <person name="Tarabai H."/>
            <person name="Stefka J."/>
            <person name="Hypsa V."/>
        </authorList>
    </citation>
    <scope>NUCLEOTIDE SEQUENCE [LARGE SCALE GENOMIC DNA]</scope>
    <source>
        <strain evidence="1">HR10_N</strain>
    </source>
</reference>
<sequence length="114" mass="12750">MRKVVLIGAPEAQTRQPGVTKGGAVYRCETSRDDACEEILFDSTGNNNNTDGRQIDKKSNQWFGATVRSSGETGIVLTHHSHVPHHFVKYYLGRFDLIAAHEFIPFNLYGPFGR</sequence>
<evidence type="ECO:0000313" key="1">
    <source>
        <dbReference type="EMBL" id="KAK6617888.1"/>
    </source>
</evidence>
<dbReference type="GO" id="GO:0005178">
    <property type="term" value="F:integrin binding"/>
    <property type="evidence" value="ECO:0007669"/>
    <property type="project" value="TreeGrafter"/>
</dbReference>
<dbReference type="GO" id="GO:0007160">
    <property type="term" value="P:cell-matrix adhesion"/>
    <property type="evidence" value="ECO:0007669"/>
    <property type="project" value="TreeGrafter"/>
</dbReference>
<dbReference type="Gene3D" id="2.130.10.130">
    <property type="entry name" value="Integrin alpha, N-terminal"/>
    <property type="match status" value="1"/>
</dbReference>
<dbReference type="GO" id="GO:0098609">
    <property type="term" value="P:cell-cell adhesion"/>
    <property type="evidence" value="ECO:0007669"/>
    <property type="project" value="TreeGrafter"/>
</dbReference>
<dbReference type="SUPFAM" id="SSF69318">
    <property type="entry name" value="Integrin alpha N-terminal domain"/>
    <property type="match status" value="1"/>
</dbReference>
<dbReference type="GO" id="GO:0033627">
    <property type="term" value="P:cell adhesion mediated by integrin"/>
    <property type="evidence" value="ECO:0007669"/>
    <property type="project" value="TreeGrafter"/>
</dbReference>
<gene>
    <name evidence="1" type="ORF">RUM43_014117</name>
</gene>
<dbReference type="AlphaFoldDB" id="A0AAN8NJD2"/>
<organism evidence="1 2">
    <name type="scientific">Polyplax serrata</name>
    <name type="common">Common mouse louse</name>
    <dbReference type="NCBI Taxonomy" id="468196"/>
    <lineage>
        <taxon>Eukaryota</taxon>
        <taxon>Metazoa</taxon>
        <taxon>Ecdysozoa</taxon>
        <taxon>Arthropoda</taxon>
        <taxon>Hexapoda</taxon>
        <taxon>Insecta</taxon>
        <taxon>Pterygota</taxon>
        <taxon>Neoptera</taxon>
        <taxon>Paraneoptera</taxon>
        <taxon>Psocodea</taxon>
        <taxon>Troctomorpha</taxon>
        <taxon>Phthiraptera</taxon>
        <taxon>Anoplura</taxon>
        <taxon>Polyplacidae</taxon>
        <taxon>Polyplax</taxon>
    </lineage>
</organism>
<dbReference type="Proteomes" id="UP001372834">
    <property type="component" value="Unassembled WGS sequence"/>
</dbReference>
<dbReference type="EMBL" id="JAWJWE010000043">
    <property type="protein sequence ID" value="KAK6617888.1"/>
    <property type="molecule type" value="Genomic_DNA"/>
</dbReference>
<protein>
    <submittedName>
        <fullName evidence="1">Uncharacterized protein</fullName>
    </submittedName>
</protein>
<dbReference type="GO" id="GO:0007229">
    <property type="term" value="P:integrin-mediated signaling pathway"/>
    <property type="evidence" value="ECO:0007669"/>
    <property type="project" value="TreeGrafter"/>
</dbReference>
<name>A0AAN8NJD2_POLSC</name>
<evidence type="ECO:0000313" key="2">
    <source>
        <dbReference type="Proteomes" id="UP001372834"/>
    </source>
</evidence>
<dbReference type="GO" id="GO:0008305">
    <property type="term" value="C:integrin complex"/>
    <property type="evidence" value="ECO:0007669"/>
    <property type="project" value="TreeGrafter"/>
</dbReference>
<dbReference type="GO" id="GO:0009897">
    <property type="term" value="C:external side of plasma membrane"/>
    <property type="evidence" value="ECO:0007669"/>
    <property type="project" value="TreeGrafter"/>
</dbReference>
<proteinExistence type="predicted"/>
<accession>A0AAN8NJD2</accession>
<dbReference type="InterPro" id="IPR028994">
    <property type="entry name" value="Integrin_alpha_N"/>
</dbReference>
<dbReference type="PANTHER" id="PTHR23220">
    <property type="entry name" value="INTEGRIN ALPHA"/>
    <property type="match status" value="1"/>
</dbReference>
<comment type="caution">
    <text evidence="1">The sequence shown here is derived from an EMBL/GenBank/DDBJ whole genome shotgun (WGS) entry which is preliminary data.</text>
</comment>
<dbReference type="PANTHER" id="PTHR23220:SF133">
    <property type="entry name" value="INTEGRIN ALPHA-PS2"/>
    <property type="match status" value="1"/>
</dbReference>